<evidence type="ECO:0000313" key="1">
    <source>
        <dbReference type="EMBL" id="CAK5074960.1"/>
    </source>
</evidence>
<accession>A0ACB0Z7S4</accession>
<keyword evidence="2" id="KW-1185">Reference proteome</keyword>
<proteinExistence type="predicted"/>
<name>A0ACB0Z7S4_MELEN</name>
<dbReference type="EMBL" id="CAVMJV010000027">
    <property type="protein sequence ID" value="CAK5074960.1"/>
    <property type="molecule type" value="Genomic_DNA"/>
</dbReference>
<comment type="caution">
    <text evidence="1">The sequence shown here is derived from an EMBL/GenBank/DDBJ whole genome shotgun (WGS) entry which is preliminary data.</text>
</comment>
<gene>
    <name evidence="1" type="ORF">MENTE1834_LOCUS21735</name>
</gene>
<dbReference type="Proteomes" id="UP001497535">
    <property type="component" value="Unassembled WGS sequence"/>
</dbReference>
<protein>
    <submittedName>
        <fullName evidence="1">Uncharacterized protein</fullName>
    </submittedName>
</protein>
<reference evidence="1" key="1">
    <citation type="submission" date="2023-11" db="EMBL/GenBank/DDBJ databases">
        <authorList>
            <person name="Poullet M."/>
        </authorList>
    </citation>
    <scope>NUCLEOTIDE SEQUENCE</scope>
    <source>
        <strain evidence="1">E1834</strain>
    </source>
</reference>
<organism evidence="1 2">
    <name type="scientific">Meloidogyne enterolobii</name>
    <name type="common">Root-knot nematode worm</name>
    <name type="synonym">Meloidogyne mayaguensis</name>
    <dbReference type="NCBI Taxonomy" id="390850"/>
    <lineage>
        <taxon>Eukaryota</taxon>
        <taxon>Metazoa</taxon>
        <taxon>Ecdysozoa</taxon>
        <taxon>Nematoda</taxon>
        <taxon>Chromadorea</taxon>
        <taxon>Rhabditida</taxon>
        <taxon>Tylenchina</taxon>
        <taxon>Tylenchomorpha</taxon>
        <taxon>Tylenchoidea</taxon>
        <taxon>Meloidogynidae</taxon>
        <taxon>Meloidogyninae</taxon>
        <taxon>Meloidogyne</taxon>
    </lineage>
</organism>
<sequence>METNDCKQPNETVMKNNNNQKCWPPQQKSSIPEKHPVRSPPPPPPPFLFRTYIPTTRGQKQNNENKNT</sequence>
<evidence type="ECO:0000313" key="2">
    <source>
        <dbReference type="Proteomes" id="UP001497535"/>
    </source>
</evidence>